<dbReference type="AlphaFoldDB" id="A0A3N0YCW3"/>
<keyword evidence="4" id="KW-1185">Reference proteome</keyword>
<accession>A0A3N0YCW3</accession>
<organism evidence="3 4">
    <name type="scientific">Anabarilius grahami</name>
    <name type="common">Kanglang fish</name>
    <name type="synonym">Barilius grahami</name>
    <dbReference type="NCBI Taxonomy" id="495550"/>
    <lineage>
        <taxon>Eukaryota</taxon>
        <taxon>Metazoa</taxon>
        <taxon>Chordata</taxon>
        <taxon>Craniata</taxon>
        <taxon>Vertebrata</taxon>
        <taxon>Euteleostomi</taxon>
        <taxon>Actinopterygii</taxon>
        <taxon>Neopterygii</taxon>
        <taxon>Teleostei</taxon>
        <taxon>Ostariophysi</taxon>
        <taxon>Cypriniformes</taxon>
        <taxon>Xenocyprididae</taxon>
        <taxon>Xenocypridinae</taxon>
        <taxon>Xenocypridinae incertae sedis</taxon>
        <taxon>Anabarilius</taxon>
    </lineage>
</organism>
<proteinExistence type="predicted"/>
<protein>
    <submittedName>
        <fullName evidence="3">Uncharacterized protein</fullName>
    </submittedName>
</protein>
<feature type="coiled-coil region" evidence="1">
    <location>
        <begin position="307"/>
        <end position="341"/>
    </location>
</feature>
<dbReference type="Proteomes" id="UP000281406">
    <property type="component" value="Unassembled WGS sequence"/>
</dbReference>
<reference evidence="3 4" key="1">
    <citation type="submission" date="2018-10" db="EMBL/GenBank/DDBJ databases">
        <title>Genome assembly for a Yunnan-Guizhou Plateau 3E fish, Anabarilius grahami (Regan), and its evolutionary and genetic applications.</title>
        <authorList>
            <person name="Jiang W."/>
        </authorList>
    </citation>
    <scope>NUCLEOTIDE SEQUENCE [LARGE SCALE GENOMIC DNA]</scope>
    <source>
        <strain evidence="3">AG-KIZ</strain>
        <tissue evidence="3">Muscle</tissue>
    </source>
</reference>
<sequence>MTKHWFKLHLTSVLTICRVSLHLYTGHSFCSGAATTTAAAFGIPLSNCLADGPLRLTSPTSDLIIKPYSMHSKCYRALFKVTLVNSRLLSIEDRLAALESKNCVEDTNSKKRRRVHNPKIALPVRHITRQYAGASGNLQTSRSCIAGGSCEAFSSESSEKKEEDSTKVIASENHLSFFQERLPSADRTALLYNLSYLCLAKFPKLERVLKESAFETQYLFSFSEALLQKCVDTSNQMVSLLFPQLKLTIENNENIQSTMSLQKAGEWITEIVNGVKEMVDRYEKHNHSVASCTSDVFREKAETDTKNLQTTKEIEALEKVVRDLQMELRKTLEEIGQIEAKINQSHGRLASRRMFGFSFLAVIVPFVGSVLKSIFETRPVRNQALANEKAQLFAQKSNLKSREHNIQVRLNDVQLKLANMKTEKGSIPDTVHLNDVLKYLYKIQETLLKHNLFWKSVLVFLESLKCETFANEHLIEENELKEIFLTNFDLAQEHWKAFGESCLMAKRAFSLQNKDAYNFLEFNPSSLSPEEWKRRYDIVKADLTKID</sequence>
<evidence type="ECO:0000256" key="2">
    <source>
        <dbReference type="SAM" id="SignalP"/>
    </source>
</evidence>
<evidence type="ECO:0000313" key="3">
    <source>
        <dbReference type="EMBL" id="ROL43690.1"/>
    </source>
</evidence>
<name>A0A3N0YCW3_ANAGA</name>
<keyword evidence="2" id="KW-0732">Signal</keyword>
<feature type="chain" id="PRO_5018328296" evidence="2">
    <location>
        <begin position="22"/>
        <end position="547"/>
    </location>
</feature>
<gene>
    <name evidence="3" type="ORF">DPX16_21851</name>
</gene>
<dbReference type="EMBL" id="RJVU01047291">
    <property type="protein sequence ID" value="ROL43690.1"/>
    <property type="molecule type" value="Genomic_DNA"/>
</dbReference>
<dbReference type="OrthoDB" id="8811698at2759"/>
<feature type="signal peptide" evidence="2">
    <location>
        <begin position="1"/>
        <end position="21"/>
    </location>
</feature>
<comment type="caution">
    <text evidence="3">The sequence shown here is derived from an EMBL/GenBank/DDBJ whole genome shotgun (WGS) entry which is preliminary data.</text>
</comment>
<evidence type="ECO:0000256" key="1">
    <source>
        <dbReference type="SAM" id="Coils"/>
    </source>
</evidence>
<evidence type="ECO:0000313" key="4">
    <source>
        <dbReference type="Proteomes" id="UP000281406"/>
    </source>
</evidence>
<keyword evidence="1" id="KW-0175">Coiled coil</keyword>